<dbReference type="EMBL" id="LCOY01000014">
    <property type="protein sequence ID" value="KKU88077.1"/>
    <property type="molecule type" value="Genomic_DNA"/>
</dbReference>
<accession>A0A0G1U1V1</accession>
<dbReference type="Pfam" id="PF13489">
    <property type="entry name" value="Methyltransf_23"/>
    <property type="match status" value="1"/>
</dbReference>
<evidence type="ECO:0000313" key="1">
    <source>
        <dbReference type="EMBL" id="KKU88077.1"/>
    </source>
</evidence>
<reference evidence="1 2" key="1">
    <citation type="journal article" date="2015" name="Nature">
        <title>rRNA introns, odd ribosomes, and small enigmatic genomes across a large radiation of phyla.</title>
        <authorList>
            <person name="Brown C.T."/>
            <person name="Hug L.A."/>
            <person name="Thomas B.C."/>
            <person name="Sharon I."/>
            <person name="Castelle C.J."/>
            <person name="Singh A."/>
            <person name="Wilkins M.J."/>
            <person name="Williams K.H."/>
            <person name="Banfield J.F."/>
        </authorList>
    </citation>
    <scope>NUCLEOTIDE SEQUENCE [LARGE SCALE GENOMIC DNA]</scope>
</reference>
<organism evidence="1 2">
    <name type="scientific">Candidatus Gottesmanbacteria bacterium GW2011_GWA2_47_9</name>
    <dbReference type="NCBI Taxonomy" id="1618445"/>
    <lineage>
        <taxon>Bacteria</taxon>
        <taxon>Candidatus Gottesmaniibacteriota</taxon>
    </lineage>
</organism>
<protein>
    <recommendedName>
        <fullName evidence="3">Methyltransferase domain-containing protein</fullName>
    </recommendedName>
</protein>
<evidence type="ECO:0008006" key="3">
    <source>
        <dbReference type="Google" id="ProtNLM"/>
    </source>
</evidence>
<feature type="non-terminal residue" evidence="1">
    <location>
        <position position="212"/>
    </location>
</feature>
<dbReference type="Gene3D" id="3.40.50.150">
    <property type="entry name" value="Vaccinia Virus protein VP39"/>
    <property type="match status" value="1"/>
</dbReference>
<dbReference type="AlphaFoldDB" id="A0A0G1U1V1"/>
<evidence type="ECO:0000313" key="2">
    <source>
        <dbReference type="Proteomes" id="UP000034739"/>
    </source>
</evidence>
<dbReference type="CDD" id="cd02440">
    <property type="entry name" value="AdoMet_MTases"/>
    <property type="match status" value="1"/>
</dbReference>
<dbReference type="SUPFAM" id="SSF53335">
    <property type="entry name" value="S-adenosyl-L-methionine-dependent methyltransferases"/>
    <property type="match status" value="1"/>
</dbReference>
<dbReference type="PANTHER" id="PTHR43861">
    <property type="entry name" value="TRANS-ACONITATE 2-METHYLTRANSFERASE-RELATED"/>
    <property type="match status" value="1"/>
</dbReference>
<sequence length="212" mass="24391">MAFMSPNRDKMHWENVGKGYGEFWKSTVKQELSTKELDFINRYLQKTQAKRVLDIGIGSGRIIVNYAQSTTVQRIDGIDWAQSMVDHCQKMFANEKRVKRLVVCDVSRSSIPFATSYDFITAIRVFKYNKNWPEIIRKIMQSVSTDGVFVFSIPNRQSVIRLGKPETYIYATTQEEIEAVVQANGAKILEITTFSRLPDVIYDLSNHALYIS</sequence>
<dbReference type="InterPro" id="IPR029063">
    <property type="entry name" value="SAM-dependent_MTases_sf"/>
</dbReference>
<dbReference type="Proteomes" id="UP000034739">
    <property type="component" value="Unassembled WGS sequence"/>
</dbReference>
<proteinExistence type="predicted"/>
<comment type="caution">
    <text evidence="1">The sequence shown here is derived from an EMBL/GenBank/DDBJ whole genome shotgun (WGS) entry which is preliminary data.</text>
</comment>
<gene>
    <name evidence="1" type="ORF">UY16_C0014G0037</name>
</gene>
<name>A0A0G1U1V1_9BACT</name>